<dbReference type="EMBL" id="BPQB01000196">
    <property type="protein sequence ID" value="GJF00755.1"/>
    <property type="molecule type" value="Genomic_DNA"/>
</dbReference>
<name>A0A9P3GUH6_9APHY</name>
<proteinExistence type="predicted"/>
<dbReference type="Proteomes" id="UP000703269">
    <property type="component" value="Unassembled WGS sequence"/>
</dbReference>
<organism evidence="1 2">
    <name type="scientific">Phanerochaete sordida</name>
    <dbReference type="NCBI Taxonomy" id="48140"/>
    <lineage>
        <taxon>Eukaryota</taxon>
        <taxon>Fungi</taxon>
        <taxon>Dikarya</taxon>
        <taxon>Basidiomycota</taxon>
        <taxon>Agaricomycotina</taxon>
        <taxon>Agaricomycetes</taxon>
        <taxon>Polyporales</taxon>
        <taxon>Phanerochaetaceae</taxon>
        <taxon>Phanerochaete</taxon>
    </lineage>
</organism>
<dbReference type="AlphaFoldDB" id="A0A9P3GUH6"/>
<accession>A0A9P3GUH6</accession>
<gene>
    <name evidence="1" type="ORF">PsYK624_170560</name>
</gene>
<protein>
    <submittedName>
        <fullName evidence="1">Uncharacterized protein</fullName>
    </submittedName>
</protein>
<sequence>MIVTPRTVNAYIATYDKPQGTLTAAPVTRHHLNEDIDIPDFFHIMPRAFAAVRVHSTDSEVINTFEYPYNDKFVLYWSEFPPGHPIRYTIPGHAPFFWNGEFAVFRRRTRGGAGQLVNFRSGDYVLARDLLLQPTGWRPPGAFIDAPRYHCLPSQYAVMLPPATTAPDIVQLLLAKPLMRQLELHGIHWALPASMPATLFSQSAPSPGLTHLTVRNIHVDANAMSSFMHFVVGLPCLHTLTVDFAPRDLSALPLPTDVVCLLDHGLAPEALPTVTRLTYVILSNFALRHTAAVHSLLAACASTISSLAIAGDEALHDDAARVWLSLPIKQLSTVSRLAVGFTFDVSNLHLVSDLVAWTAFSDNLPPHVYLLEIALLVRNTTRALTDDAVLQWLHLIPWAEICARLISAHVAHFRIRLHASAETSDWTPARQEIITFWTADLPLHVSFATGCRPCADP</sequence>
<reference evidence="1 2" key="1">
    <citation type="submission" date="2021-08" db="EMBL/GenBank/DDBJ databases">
        <title>Draft Genome Sequence of Phanerochaete sordida strain YK-624.</title>
        <authorList>
            <person name="Mori T."/>
            <person name="Dohra H."/>
            <person name="Suzuki T."/>
            <person name="Kawagishi H."/>
            <person name="Hirai H."/>
        </authorList>
    </citation>
    <scope>NUCLEOTIDE SEQUENCE [LARGE SCALE GENOMIC DNA]</scope>
    <source>
        <strain evidence="1 2">YK-624</strain>
    </source>
</reference>
<keyword evidence="2" id="KW-1185">Reference proteome</keyword>
<evidence type="ECO:0000313" key="1">
    <source>
        <dbReference type="EMBL" id="GJF00755.1"/>
    </source>
</evidence>
<comment type="caution">
    <text evidence="1">The sequence shown here is derived from an EMBL/GenBank/DDBJ whole genome shotgun (WGS) entry which is preliminary data.</text>
</comment>
<evidence type="ECO:0000313" key="2">
    <source>
        <dbReference type="Proteomes" id="UP000703269"/>
    </source>
</evidence>